<dbReference type="KEGG" id="tac:Ta1340"/>
<dbReference type="Proteomes" id="UP000001024">
    <property type="component" value="Chromosome"/>
</dbReference>
<evidence type="ECO:0000313" key="4">
    <source>
        <dbReference type="Proteomes" id="UP000001024"/>
    </source>
</evidence>
<feature type="transmembrane region" description="Helical" evidence="1">
    <location>
        <begin position="42"/>
        <end position="61"/>
    </location>
</feature>
<dbReference type="PROSITE" id="PS50850">
    <property type="entry name" value="MFS"/>
    <property type="match status" value="1"/>
</dbReference>
<dbReference type="InterPro" id="IPR036259">
    <property type="entry name" value="MFS_trans_sf"/>
</dbReference>
<feature type="transmembrane region" description="Helical" evidence="1">
    <location>
        <begin position="68"/>
        <end position="89"/>
    </location>
</feature>
<feature type="transmembrane region" description="Helical" evidence="1">
    <location>
        <begin position="319"/>
        <end position="341"/>
    </location>
</feature>
<keyword evidence="1" id="KW-1133">Transmembrane helix</keyword>
<evidence type="ECO:0000259" key="2">
    <source>
        <dbReference type="PROSITE" id="PS50850"/>
    </source>
</evidence>
<dbReference type="EnsemblBacteria" id="CAC12461">
    <property type="protein sequence ID" value="CAC12461"/>
    <property type="gene ID" value="CAC12461"/>
</dbReference>
<dbReference type="GO" id="GO:0022857">
    <property type="term" value="F:transmembrane transporter activity"/>
    <property type="evidence" value="ECO:0007669"/>
    <property type="project" value="InterPro"/>
</dbReference>
<feature type="transmembrane region" description="Helical" evidence="1">
    <location>
        <begin position="223"/>
        <end position="243"/>
    </location>
</feature>
<evidence type="ECO:0000313" key="3">
    <source>
        <dbReference type="EMBL" id="CAC12461.1"/>
    </source>
</evidence>
<dbReference type="InterPro" id="IPR020846">
    <property type="entry name" value="MFS_dom"/>
</dbReference>
<dbReference type="Pfam" id="PF07690">
    <property type="entry name" value="MFS_1"/>
    <property type="match status" value="1"/>
</dbReference>
<feature type="transmembrane region" description="Helical" evidence="1">
    <location>
        <begin position="195"/>
        <end position="217"/>
    </location>
</feature>
<name>Q9HIJ9_THEAC</name>
<dbReference type="FunCoup" id="Q9HIJ9">
    <property type="interactions" value="5"/>
</dbReference>
<keyword evidence="1" id="KW-0472">Membrane</keyword>
<accession>Q9HIJ9</accession>
<dbReference type="InParanoid" id="Q9HIJ9"/>
<dbReference type="OrthoDB" id="29061at2157"/>
<dbReference type="Gene3D" id="1.20.1250.20">
    <property type="entry name" value="MFS general substrate transporter like domains"/>
    <property type="match status" value="2"/>
</dbReference>
<dbReference type="HOGENOM" id="CLU_001265_5_5_2"/>
<feature type="transmembrane region" description="Helical" evidence="1">
    <location>
        <begin position="255"/>
        <end position="275"/>
    </location>
</feature>
<evidence type="ECO:0000256" key="1">
    <source>
        <dbReference type="SAM" id="Phobius"/>
    </source>
</evidence>
<dbReference type="PANTHER" id="PTHR23527">
    <property type="entry name" value="BLL3282 PROTEIN"/>
    <property type="match status" value="1"/>
</dbReference>
<feature type="transmembrane region" description="Helical" evidence="1">
    <location>
        <begin position="7"/>
        <end position="30"/>
    </location>
</feature>
<dbReference type="STRING" id="273075.gene:9572564"/>
<feature type="transmembrane region" description="Helical" evidence="1">
    <location>
        <begin position="128"/>
        <end position="151"/>
    </location>
</feature>
<sequence>MAKLYPLFVGSASFFLSYYVRLSWTILSVYMPFKPTVAQEGFAFAIFFVGYVIVQIPSGFISDRYSGGIVISLSLIGLAVSAIMSALSPDIEWEYVSSLIMGLTAGWVYPASINVMNHYYRENRSVYIGYYSIAWPLAIVLSGFMLPYLALKIGWQWGYYSSAIASIVIAIMAFSLKTEHSGYSIDPSLIKNRDVLLLSFGGFLFFISYWSLTLYAYKYFVSIGISPVISGFVFSSMAITGLFSTSLSGYIISRIGTKNAVVISLVAYGIIILAFSFIRNAVLLIVISLVMGFFRFIITPGNSGLSIEIGRERAGSVSGIANMFWQSSGIVGPIVSSALILDVGFRNLWIVLAIMVFLSTFLYRGIATSFHTTAHHGDIPQK</sequence>
<feature type="transmembrane region" description="Helical" evidence="1">
    <location>
        <begin position="347"/>
        <end position="366"/>
    </location>
</feature>
<reference evidence="3 4" key="1">
    <citation type="journal article" date="2000" name="Nature">
        <title>The genome sequence of the thermoacidophilic scavenger Thermoplasma acidophilum.</title>
        <authorList>
            <person name="Ruepp A."/>
            <person name="Graml W."/>
            <person name="Santos-Martinez M.L."/>
            <person name="Koretke K.K."/>
            <person name="Volker C."/>
            <person name="Mewes H.W."/>
            <person name="Frishman D."/>
            <person name="Stocker S."/>
            <person name="Lupas A.N."/>
            <person name="Baumeister W."/>
        </authorList>
    </citation>
    <scope>NUCLEOTIDE SEQUENCE [LARGE SCALE GENOMIC DNA]</scope>
    <source>
        <strain evidence="4">ATCC 25905 / DSM 1728 / JCM 9062 / NBRC 15155 / AMRC-C165</strain>
    </source>
</reference>
<organism evidence="3 4">
    <name type="scientific">Thermoplasma acidophilum (strain ATCC 25905 / DSM 1728 / JCM 9062 / NBRC 15155 / AMRC-C165)</name>
    <dbReference type="NCBI Taxonomy" id="273075"/>
    <lineage>
        <taxon>Archaea</taxon>
        <taxon>Methanobacteriati</taxon>
        <taxon>Thermoplasmatota</taxon>
        <taxon>Thermoplasmata</taxon>
        <taxon>Thermoplasmatales</taxon>
        <taxon>Thermoplasmataceae</taxon>
        <taxon>Thermoplasma</taxon>
    </lineage>
</organism>
<dbReference type="PaxDb" id="273075-Ta1340"/>
<dbReference type="InterPro" id="IPR011701">
    <property type="entry name" value="MFS"/>
</dbReference>
<gene>
    <name evidence="3" type="ordered locus">Ta1340</name>
</gene>
<dbReference type="PANTHER" id="PTHR23527:SF1">
    <property type="entry name" value="BLL3282 PROTEIN"/>
    <property type="match status" value="1"/>
</dbReference>
<keyword evidence="1" id="KW-0812">Transmembrane</keyword>
<proteinExistence type="predicted"/>
<dbReference type="AlphaFoldDB" id="Q9HIJ9"/>
<dbReference type="EMBL" id="AL445067">
    <property type="protein sequence ID" value="CAC12461.1"/>
    <property type="molecule type" value="Genomic_DNA"/>
</dbReference>
<feature type="transmembrane region" description="Helical" evidence="1">
    <location>
        <begin position="157"/>
        <end position="174"/>
    </location>
</feature>
<dbReference type="SUPFAM" id="SSF103473">
    <property type="entry name" value="MFS general substrate transporter"/>
    <property type="match status" value="1"/>
</dbReference>
<feature type="transmembrane region" description="Helical" evidence="1">
    <location>
        <begin position="281"/>
        <end position="298"/>
    </location>
</feature>
<dbReference type="InterPro" id="IPR052952">
    <property type="entry name" value="MFS-Transporter"/>
</dbReference>
<feature type="transmembrane region" description="Helical" evidence="1">
    <location>
        <begin position="95"/>
        <end position="116"/>
    </location>
</feature>
<keyword evidence="4" id="KW-1185">Reference proteome</keyword>
<dbReference type="eggNOG" id="arCOG00130">
    <property type="taxonomic scope" value="Archaea"/>
</dbReference>
<feature type="domain" description="Major facilitator superfamily (MFS) profile" evidence="2">
    <location>
        <begin position="3"/>
        <end position="371"/>
    </location>
</feature>
<protein>
    <submittedName>
        <fullName evidence="3">Transport membrane protein (Permease) related protein</fullName>
    </submittedName>
</protein>